<dbReference type="Proteomes" id="UP001164929">
    <property type="component" value="Chromosome 1"/>
</dbReference>
<proteinExistence type="predicted"/>
<protein>
    <submittedName>
        <fullName evidence="1">Uncharacterized protein</fullName>
    </submittedName>
</protein>
<gene>
    <name evidence="1" type="ORF">NC653_004461</name>
</gene>
<accession>A0AAD6WK14</accession>
<dbReference type="EMBL" id="JAQIZT010000001">
    <property type="protein sequence ID" value="KAJ7015157.1"/>
    <property type="molecule type" value="Genomic_DNA"/>
</dbReference>
<reference evidence="1 2" key="1">
    <citation type="journal article" date="2023" name="Mol. Ecol. Resour.">
        <title>Chromosome-level genome assembly of a triploid poplar Populus alba 'Berolinensis'.</title>
        <authorList>
            <person name="Chen S."/>
            <person name="Yu Y."/>
            <person name="Wang X."/>
            <person name="Wang S."/>
            <person name="Zhang T."/>
            <person name="Zhou Y."/>
            <person name="He R."/>
            <person name="Meng N."/>
            <person name="Wang Y."/>
            <person name="Liu W."/>
            <person name="Liu Z."/>
            <person name="Liu J."/>
            <person name="Guo Q."/>
            <person name="Huang H."/>
            <person name="Sederoff R.R."/>
            <person name="Wang G."/>
            <person name="Qu G."/>
            <person name="Chen S."/>
        </authorList>
    </citation>
    <scope>NUCLEOTIDE SEQUENCE [LARGE SCALE GENOMIC DNA]</scope>
    <source>
        <strain evidence="1">SC-2020</strain>
    </source>
</reference>
<keyword evidence="2" id="KW-1185">Reference proteome</keyword>
<organism evidence="1 2">
    <name type="scientific">Populus alba x Populus x berolinensis</name>
    <dbReference type="NCBI Taxonomy" id="444605"/>
    <lineage>
        <taxon>Eukaryota</taxon>
        <taxon>Viridiplantae</taxon>
        <taxon>Streptophyta</taxon>
        <taxon>Embryophyta</taxon>
        <taxon>Tracheophyta</taxon>
        <taxon>Spermatophyta</taxon>
        <taxon>Magnoliopsida</taxon>
        <taxon>eudicotyledons</taxon>
        <taxon>Gunneridae</taxon>
        <taxon>Pentapetalae</taxon>
        <taxon>rosids</taxon>
        <taxon>fabids</taxon>
        <taxon>Malpighiales</taxon>
        <taxon>Salicaceae</taxon>
        <taxon>Saliceae</taxon>
        <taxon>Populus</taxon>
    </lineage>
</organism>
<sequence length="32" mass="3382">MCSCRQGFSCGSLNGSSPLATWDLLYEVAGEV</sequence>
<name>A0AAD6WK14_9ROSI</name>
<evidence type="ECO:0000313" key="1">
    <source>
        <dbReference type="EMBL" id="KAJ7015157.1"/>
    </source>
</evidence>
<comment type="caution">
    <text evidence="1">The sequence shown here is derived from an EMBL/GenBank/DDBJ whole genome shotgun (WGS) entry which is preliminary data.</text>
</comment>
<evidence type="ECO:0000313" key="2">
    <source>
        <dbReference type="Proteomes" id="UP001164929"/>
    </source>
</evidence>
<dbReference type="AlphaFoldDB" id="A0AAD6WK14"/>